<gene>
    <name evidence="2" type="ORF">HU830_03735</name>
</gene>
<proteinExistence type="predicted"/>
<comment type="caution">
    <text evidence="2">The sequence shown here is derived from an EMBL/GenBank/DDBJ whole genome shotgun (WGS) entry which is preliminary data.</text>
</comment>
<dbReference type="RefSeq" id="WP_176942455.1">
    <property type="nucleotide sequence ID" value="NZ_JABZEC010000003.1"/>
</dbReference>
<keyword evidence="3" id="KW-1185">Reference proteome</keyword>
<accession>A0A850RBW8</accession>
<keyword evidence="1" id="KW-0812">Transmembrane</keyword>
<dbReference type="EMBL" id="JABZEC010000003">
    <property type="protein sequence ID" value="NVY96288.1"/>
    <property type="molecule type" value="Genomic_DNA"/>
</dbReference>
<keyword evidence="1" id="KW-0472">Membrane</keyword>
<sequence length="133" mass="14954">MLINLLSDLIADYTSNLILHYEKQFLTQKADYQMALGFSTGINNLISLIFQALGASLIVLLHHNFVLFGLINAVSFFLAGAVLWHDRKILQKIDQTEQQSSPNQSLSPESFFKIFIKLAKLSLLTPLSKSRSL</sequence>
<evidence type="ECO:0000256" key="1">
    <source>
        <dbReference type="SAM" id="Phobius"/>
    </source>
</evidence>
<feature type="transmembrane region" description="Helical" evidence="1">
    <location>
        <begin position="35"/>
        <end position="59"/>
    </location>
</feature>
<organism evidence="2 3">
    <name type="scientific">Bombilactobacillus apium</name>
    <dbReference type="NCBI Taxonomy" id="2675299"/>
    <lineage>
        <taxon>Bacteria</taxon>
        <taxon>Bacillati</taxon>
        <taxon>Bacillota</taxon>
        <taxon>Bacilli</taxon>
        <taxon>Lactobacillales</taxon>
        <taxon>Lactobacillaceae</taxon>
        <taxon>Bombilactobacillus</taxon>
    </lineage>
</organism>
<dbReference type="AlphaFoldDB" id="A0A850RBW8"/>
<feature type="transmembrane region" description="Helical" evidence="1">
    <location>
        <begin position="65"/>
        <end position="84"/>
    </location>
</feature>
<name>A0A850RBW8_9LACO</name>
<dbReference type="Proteomes" id="UP000563523">
    <property type="component" value="Unassembled WGS sequence"/>
</dbReference>
<evidence type="ECO:0000313" key="2">
    <source>
        <dbReference type="EMBL" id="NVY96288.1"/>
    </source>
</evidence>
<evidence type="ECO:0000313" key="3">
    <source>
        <dbReference type="Proteomes" id="UP000563523"/>
    </source>
</evidence>
<keyword evidence="1" id="KW-1133">Transmembrane helix</keyword>
<reference evidence="2 3" key="1">
    <citation type="submission" date="2020-06" db="EMBL/GenBank/DDBJ databases">
        <authorList>
            <person name="Kang J."/>
        </authorList>
    </citation>
    <scope>NUCLEOTIDE SEQUENCE [LARGE SCALE GENOMIC DNA]</scope>
    <source>
        <strain evidence="2 3">DCY120</strain>
    </source>
</reference>
<protein>
    <submittedName>
        <fullName evidence="2">Uncharacterized protein</fullName>
    </submittedName>
</protein>